<evidence type="ECO:0000256" key="6">
    <source>
        <dbReference type="PROSITE-ProRule" id="PRU00043"/>
    </source>
</evidence>
<evidence type="ECO:0000256" key="2">
    <source>
        <dbReference type="ARBA" id="ARBA00022692"/>
    </source>
</evidence>
<dbReference type="PANTHER" id="PTHR24028">
    <property type="entry name" value="CADHERIN-87A"/>
    <property type="match status" value="1"/>
</dbReference>
<comment type="caution">
    <text evidence="8">The sequence shown here is derived from an EMBL/GenBank/DDBJ whole genome shotgun (WGS) entry which is preliminary data.</text>
</comment>
<dbReference type="Gene3D" id="2.60.40.60">
    <property type="entry name" value="Cadherins"/>
    <property type="match status" value="1"/>
</dbReference>
<evidence type="ECO:0000256" key="3">
    <source>
        <dbReference type="ARBA" id="ARBA00022989"/>
    </source>
</evidence>
<dbReference type="GO" id="GO:0005509">
    <property type="term" value="F:calcium ion binding"/>
    <property type="evidence" value="ECO:0007669"/>
    <property type="project" value="UniProtKB-UniRule"/>
</dbReference>
<evidence type="ECO:0000313" key="9">
    <source>
        <dbReference type="Proteomes" id="UP000653271"/>
    </source>
</evidence>
<dbReference type="PANTHER" id="PTHR24028:SF328">
    <property type="entry name" value="CADHERIN-3"/>
    <property type="match status" value="1"/>
</dbReference>
<dbReference type="SUPFAM" id="SSF49313">
    <property type="entry name" value="Cadherin-like"/>
    <property type="match status" value="1"/>
</dbReference>
<keyword evidence="5" id="KW-0325">Glycoprotein</keyword>
<keyword evidence="6" id="KW-0106">Calcium</keyword>
<dbReference type="AlphaFoldDB" id="A0A850WJK6"/>
<dbReference type="InterPro" id="IPR015919">
    <property type="entry name" value="Cadherin-like_sf"/>
</dbReference>
<evidence type="ECO:0000256" key="1">
    <source>
        <dbReference type="ARBA" id="ARBA00004167"/>
    </source>
</evidence>
<evidence type="ECO:0000313" key="8">
    <source>
        <dbReference type="EMBL" id="NWH69914.1"/>
    </source>
</evidence>
<keyword evidence="2" id="KW-0812">Transmembrane</keyword>
<dbReference type="EMBL" id="WAAB01001324">
    <property type="protein sequence ID" value="NWH69914.1"/>
    <property type="molecule type" value="Genomic_DNA"/>
</dbReference>
<evidence type="ECO:0000256" key="4">
    <source>
        <dbReference type="ARBA" id="ARBA00023136"/>
    </source>
</evidence>
<dbReference type="Proteomes" id="UP000653271">
    <property type="component" value="Unassembled WGS sequence"/>
</dbReference>
<sequence length="58" mass="5984">PPSFSQASYAAEVPEDLPAGALVLQLAAADPDEGTNGRVSYYLGNESLGTFQVEPESG</sequence>
<dbReference type="PRINTS" id="PR00205">
    <property type="entry name" value="CADHERIN"/>
</dbReference>
<organism evidence="8 9">
    <name type="scientific">Piaya cayana</name>
    <name type="common">Common squirrel cuckoo</name>
    <dbReference type="NCBI Taxonomy" id="33601"/>
    <lineage>
        <taxon>Eukaryota</taxon>
        <taxon>Metazoa</taxon>
        <taxon>Chordata</taxon>
        <taxon>Craniata</taxon>
        <taxon>Vertebrata</taxon>
        <taxon>Euteleostomi</taxon>
        <taxon>Archelosauria</taxon>
        <taxon>Archosauria</taxon>
        <taxon>Dinosauria</taxon>
        <taxon>Saurischia</taxon>
        <taxon>Theropoda</taxon>
        <taxon>Coelurosauria</taxon>
        <taxon>Aves</taxon>
        <taxon>Neognathae</taxon>
        <taxon>Neoaves</taxon>
        <taxon>Otidimorphae</taxon>
        <taxon>Cuculiformes</taxon>
        <taxon>Coccyzidae</taxon>
        <taxon>Piaya</taxon>
    </lineage>
</organism>
<comment type="subcellular location">
    <subcellularLocation>
        <location evidence="1">Membrane</location>
        <topology evidence="1">Single-pass membrane protein</topology>
    </subcellularLocation>
</comment>
<dbReference type="GO" id="GO:0007156">
    <property type="term" value="P:homophilic cell adhesion via plasma membrane adhesion molecules"/>
    <property type="evidence" value="ECO:0007669"/>
    <property type="project" value="InterPro"/>
</dbReference>
<feature type="non-terminal residue" evidence="8">
    <location>
        <position position="1"/>
    </location>
</feature>
<keyword evidence="9" id="KW-1185">Reference proteome</keyword>
<dbReference type="PROSITE" id="PS50268">
    <property type="entry name" value="CADHERIN_2"/>
    <property type="match status" value="1"/>
</dbReference>
<accession>A0A850WJK6</accession>
<dbReference type="CDD" id="cd11304">
    <property type="entry name" value="Cadherin_repeat"/>
    <property type="match status" value="1"/>
</dbReference>
<reference evidence="8" key="1">
    <citation type="submission" date="2019-09" db="EMBL/GenBank/DDBJ databases">
        <title>Bird 10,000 Genomes (B10K) Project - Family phase.</title>
        <authorList>
            <person name="Zhang G."/>
        </authorList>
    </citation>
    <scope>NUCLEOTIDE SEQUENCE</scope>
    <source>
        <strain evidence="8">B10K-DU-008-47</strain>
        <tissue evidence="8">Mixed tissue sample</tissue>
    </source>
</reference>
<evidence type="ECO:0000256" key="5">
    <source>
        <dbReference type="ARBA" id="ARBA00023180"/>
    </source>
</evidence>
<keyword evidence="3" id="KW-1133">Transmembrane helix</keyword>
<dbReference type="OrthoDB" id="6252479at2759"/>
<feature type="domain" description="Cadherin" evidence="7">
    <location>
        <begin position="5"/>
        <end position="58"/>
    </location>
</feature>
<proteinExistence type="predicted"/>
<keyword evidence="4" id="KW-0472">Membrane</keyword>
<dbReference type="InterPro" id="IPR050174">
    <property type="entry name" value="Protocadherin/Cadherin-CA"/>
</dbReference>
<protein>
    <submittedName>
        <fullName evidence="8">PCD16 protein</fullName>
    </submittedName>
</protein>
<evidence type="ECO:0000259" key="7">
    <source>
        <dbReference type="PROSITE" id="PS50268"/>
    </source>
</evidence>
<dbReference type="GO" id="GO:0005886">
    <property type="term" value="C:plasma membrane"/>
    <property type="evidence" value="ECO:0007669"/>
    <property type="project" value="TreeGrafter"/>
</dbReference>
<dbReference type="Pfam" id="PF00028">
    <property type="entry name" value="Cadherin"/>
    <property type="match status" value="1"/>
</dbReference>
<feature type="non-terminal residue" evidence="8">
    <location>
        <position position="58"/>
    </location>
</feature>
<name>A0A850WJK6_PIACA</name>
<gene>
    <name evidence="8" type="primary">Dchs1_0</name>
    <name evidence="8" type="ORF">PIACAY_R14621</name>
</gene>
<dbReference type="InterPro" id="IPR002126">
    <property type="entry name" value="Cadherin-like_dom"/>
</dbReference>